<dbReference type="OrthoDB" id="9810967at2"/>
<comment type="similarity">
    <text evidence="4 7">Belongs to the glucosamine/galactosamine-6-phosphate isomerase family. 6-phosphogluconolactonase subfamily.</text>
</comment>
<comment type="function">
    <text evidence="2 7">Hydrolysis of 6-phosphogluconolactone to 6-phosphogluconate.</text>
</comment>
<dbReference type="GO" id="GO:0005975">
    <property type="term" value="P:carbohydrate metabolic process"/>
    <property type="evidence" value="ECO:0007669"/>
    <property type="project" value="UniProtKB-UniRule"/>
</dbReference>
<dbReference type="Gene3D" id="3.40.50.1360">
    <property type="match status" value="1"/>
</dbReference>
<protein>
    <recommendedName>
        <fullName evidence="6 7">6-phosphogluconolactonase</fullName>
        <shortName evidence="7">6PGL</shortName>
        <ecNumber evidence="5 7">3.1.1.31</ecNumber>
    </recommendedName>
</protein>
<comment type="pathway">
    <text evidence="3 7">Carbohydrate degradation; pentose phosphate pathway; D-ribulose 5-phosphate from D-glucose 6-phosphate (oxidative stage): step 2/3.</text>
</comment>
<evidence type="ECO:0000259" key="8">
    <source>
        <dbReference type="Pfam" id="PF01182"/>
    </source>
</evidence>
<dbReference type="STRING" id="758803.SAMN05421803_11472"/>
<proteinExistence type="inferred from homology"/>
<dbReference type="GO" id="GO:0017057">
    <property type="term" value="F:6-phosphogluconolactonase activity"/>
    <property type="evidence" value="ECO:0007669"/>
    <property type="project" value="UniProtKB-UniRule"/>
</dbReference>
<organism evidence="9 10">
    <name type="scientific">Nocardiopsis flavescens</name>
    <dbReference type="NCBI Taxonomy" id="758803"/>
    <lineage>
        <taxon>Bacteria</taxon>
        <taxon>Bacillati</taxon>
        <taxon>Actinomycetota</taxon>
        <taxon>Actinomycetes</taxon>
        <taxon>Streptosporangiales</taxon>
        <taxon>Nocardiopsidaceae</taxon>
        <taxon>Nocardiopsis</taxon>
    </lineage>
</organism>
<dbReference type="EMBL" id="FQZK01000014">
    <property type="protein sequence ID" value="SHK14304.1"/>
    <property type="molecule type" value="Genomic_DNA"/>
</dbReference>
<comment type="catalytic activity">
    <reaction evidence="1 7">
        <text>6-phospho-D-glucono-1,5-lactone + H2O = 6-phospho-D-gluconate + H(+)</text>
        <dbReference type="Rhea" id="RHEA:12556"/>
        <dbReference type="ChEBI" id="CHEBI:15377"/>
        <dbReference type="ChEBI" id="CHEBI:15378"/>
        <dbReference type="ChEBI" id="CHEBI:57955"/>
        <dbReference type="ChEBI" id="CHEBI:58759"/>
        <dbReference type="EC" id="3.1.1.31"/>
    </reaction>
</comment>
<gene>
    <name evidence="7" type="primary">pgl</name>
    <name evidence="9" type="ORF">SAMN05421803_11472</name>
</gene>
<dbReference type="AlphaFoldDB" id="A0A1M6Q273"/>
<dbReference type="InterPro" id="IPR037171">
    <property type="entry name" value="NagB/RpiA_transferase-like"/>
</dbReference>
<evidence type="ECO:0000313" key="9">
    <source>
        <dbReference type="EMBL" id="SHK14304.1"/>
    </source>
</evidence>
<evidence type="ECO:0000256" key="7">
    <source>
        <dbReference type="RuleBase" id="RU365095"/>
    </source>
</evidence>
<dbReference type="EC" id="3.1.1.31" evidence="5 7"/>
<evidence type="ECO:0000256" key="4">
    <source>
        <dbReference type="ARBA" id="ARBA00010662"/>
    </source>
</evidence>
<dbReference type="Pfam" id="PF01182">
    <property type="entry name" value="Glucosamine_iso"/>
    <property type="match status" value="1"/>
</dbReference>
<evidence type="ECO:0000256" key="3">
    <source>
        <dbReference type="ARBA" id="ARBA00004961"/>
    </source>
</evidence>
<dbReference type="CDD" id="cd01400">
    <property type="entry name" value="6PGL"/>
    <property type="match status" value="1"/>
</dbReference>
<evidence type="ECO:0000256" key="5">
    <source>
        <dbReference type="ARBA" id="ARBA00013198"/>
    </source>
</evidence>
<dbReference type="UniPathway" id="UPA00115">
    <property type="reaction ID" value="UER00409"/>
</dbReference>
<sequence>MSTPQIVRHADAAALAEDVALRLVDEIVRAEADKRAFHLVLTGGGVGIAVLEAVRAHSAESGLNWSHVHLWWGDERFLPDKDPDRNETQACAALIDAIDIPATQVHPIPASDGMDGDDAAHAATRYSRELAVAARGAGPVPAFDVCLLGMGPDAHVASLFPGLPQIDEDEAAVAPVHGSPKPPPTRVTLTLPSLNASRQVWVLASGESKAGAVRLGLSGADPHEAPVAAVRGTDKTVFWLDEAAAAEL</sequence>
<dbReference type="PANTHER" id="PTHR11054">
    <property type="entry name" value="6-PHOSPHOGLUCONOLACTONASE"/>
    <property type="match status" value="1"/>
</dbReference>
<dbReference type="GO" id="GO:0006098">
    <property type="term" value="P:pentose-phosphate shunt"/>
    <property type="evidence" value="ECO:0007669"/>
    <property type="project" value="UniProtKB-UniPathway"/>
</dbReference>
<reference evidence="9 10" key="1">
    <citation type="submission" date="2016-11" db="EMBL/GenBank/DDBJ databases">
        <authorList>
            <person name="Jaros S."/>
            <person name="Januszkiewicz K."/>
            <person name="Wedrychowicz H."/>
        </authorList>
    </citation>
    <scope>NUCLEOTIDE SEQUENCE [LARGE SCALE GENOMIC DNA]</scope>
    <source>
        <strain evidence="9 10">CGMCC 4.5723</strain>
    </source>
</reference>
<dbReference type="InterPro" id="IPR039104">
    <property type="entry name" value="6PGL"/>
</dbReference>
<dbReference type="RefSeq" id="WP_073381156.1">
    <property type="nucleotide sequence ID" value="NZ_FQZK01000014.1"/>
</dbReference>
<accession>A0A1M6Q273</accession>
<evidence type="ECO:0000256" key="1">
    <source>
        <dbReference type="ARBA" id="ARBA00000832"/>
    </source>
</evidence>
<evidence type="ECO:0000256" key="6">
    <source>
        <dbReference type="ARBA" id="ARBA00020337"/>
    </source>
</evidence>
<dbReference type="NCBIfam" id="TIGR01198">
    <property type="entry name" value="pgl"/>
    <property type="match status" value="1"/>
</dbReference>
<dbReference type="SUPFAM" id="SSF100950">
    <property type="entry name" value="NagB/RpiA/CoA transferase-like"/>
    <property type="match status" value="1"/>
</dbReference>
<dbReference type="PANTHER" id="PTHR11054:SF0">
    <property type="entry name" value="6-PHOSPHOGLUCONOLACTONASE"/>
    <property type="match status" value="1"/>
</dbReference>
<evidence type="ECO:0000313" key="10">
    <source>
        <dbReference type="Proteomes" id="UP000184452"/>
    </source>
</evidence>
<dbReference type="InterPro" id="IPR005900">
    <property type="entry name" value="6-phosphogluconolactonase_DevB"/>
</dbReference>
<keyword evidence="7" id="KW-0378">Hydrolase</keyword>
<feature type="domain" description="Glucosamine/galactosamine-6-phosphate isomerase" evidence="8">
    <location>
        <begin position="11"/>
        <end position="239"/>
    </location>
</feature>
<dbReference type="Proteomes" id="UP000184452">
    <property type="component" value="Unassembled WGS sequence"/>
</dbReference>
<dbReference type="InterPro" id="IPR006148">
    <property type="entry name" value="Glc/Gal-6P_isomerase"/>
</dbReference>
<name>A0A1M6Q273_9ACTN</name>
<evidence type="ECO:0000256" key="2">
    <source>
        <dbReference type="ARBA" id="ARBA00002681"/>
    </source>
</evidence>
<keyword evidence="10" id="KW-1185">Reference proteome</keyword>